<reference evidence="1 2" key="2">
    <citation type="submission" date="2018-11" db="EMBL/GenBank/DDBJ databases">
        <authorList>
            <consortium name="Pathogen Informatics"/>
        </authorList>
    </citation>
    <scope>NUCLEOTIDE SEQUENCE [LARGE SCALE GENOMIC DNA]</scope>
    <source>
        <strain evidence="1 2">Egypt</strain>
    </source>
</reference>
<reference evidence="3" key="1">
    <citation type="submission" date="2016-06" db="UniProtKB">
        <authorList>
            <consortium name="WormBaseParasite"/>
        </authorList>
    </citation>
    <scope>IDENTIFICATION</scope>
</reference>
<dbReference type="EMBL" id="UZAN01040410">
    <property type="protein sequence ID" value="VDP69562.1"/>
    <property type="molecule type" value="Genomic_DNA"/>
</dbReference>
<dbReference type="AlphaFoldDB" id="A0A183A917"/>
<evidence type="ECO:0000313" key="3">
    <source>
        <dbReference type="WBParaSite" id="ECPE_0000345501-mRNA-1"/>
    </source>
</evidence>
<accession>A0A183A917</accession>
<proteinExistence type="predicted"/>
<organism evidence="3">
    <name type="scientific">Echinostoma caproni</name>
    <dbReference type="NCBI Taxonomy" id="27848"/>
    <lineage>
        <taxon>Eukaryota</taxon>
        <taxon>Metazoa</taxon>
        <taxon>Spiralia</taxon>
        <taxon>Lophotrochozoa</taxon>
        <taxon>Platyhelminthes</taxon>
        <taxon>Trematoda</taxon>
        <taxon>Digenea</taxon>
        <taxon>Plagiorchiida</taxon>
        <taxon>Echinostomata</taxon>
        <taxon>Echinostomatoidea</taxon>
        <taxon>Echinostomatidae</taxon>
        <taxon>Echinostoma</taxon>
    </lineage>
</organism>
<dbReference type="WBParaSite" id="ECPE_0000345501-mRNA-1">
    <property type="protein sequence ID" value="ECPE_0000345501-mRNA-1"/>
    <property type="gene ID" value="ECPE_0000345501"/>
</dbReference>
<name>A0A183A917_9TREM</name>
<gene>
    <name evidence="1" type="ORF">ECPE_LOCUS3452</name>
</gene>
<dbReference type="Proteomes" id="UP000272942">
    <property type="component" value="Unassembled WGS sequence"/>
</dbReference>
<evidence type="ECO:0000313" key="2">
    <source>
        <dbReference type="Proteomes" id="UP000272942"/>
    </source>
</evidence>
<protein>
    <submittedName>
        <fullName evidence="3">Ovule protein</fullName>
    </submittedName>
</protein>
<evidence type="ECO:0000313" key="1">
    <source>
        <dbReference type="EMBL" id="VDP69562.1"/>
    </source>
</evidence>
<sequence>MTRSRIPRDIGWSFKRHGVGIRVSNLKNNNTGDDEDENLIDLAYAGSEASLAEPTAFTAHCDKALHYELN</sequence>
<keyword evidence="2" id="KW-1185">Reference proteome</keyword>